<evidence type="ECO:0000259" key="9">
    <source>
        <dbReference type="PROSITE" id="PS50853"/>
    </source>
</evidence>
<evidence type="ECO:0000256" key="2">
    <source>
        <dbReference type="ARBA" id="ARBA00012601"/>
    </source>
</evidence>
<dbReference type="Pfam" id="PF00553">
    <property type="entry name" value="CBM_2"/>
    <property type="match status" value="1"/>
</dbReference>
<accession>A0A2W2DP35</accession>
<dbReference type="GO" id="GO:0030247">
    <property type="term" value="F:polysaccharide binding"/>
    <property type="evidence" value="ECO:0007669"/>
    <property type="project" value="UniProtKB-UniRule"/>
</dbReference>
<dbReference type="GO" id="GO:0008810">
    <property type="term" value="F:cellulase activity"/>
    <property type="evidence" value="ECO:0007669"/>
    <property type="project" value="UniProtKB-EC"/>
</dbReference>
<evidence type="ECO:0000256" key="7">
    <source>
        <dbReference type="ARBA" id="ARBA00023326"/>
    </source>
</evidence>
<dbReference type="InterPro" id="IPR003961">
    <property type="entry name" value="FN3_dom"/>
</dbReference>
<dbReference type="RefSeq" id="WP_111133357.1">
    <property type="nucleotide sequence ID" value="NZ_POUB01000027.1"/>
</dbReference>
<dbReference type="Pfam" id="PF00041">
    <property type="entry name" value="fn3"/>
    <property type="match status" value="1"/>
</dbReference>
<evidence type="ECO:0000256" key="6">
    <source>
        <dbReference type="ARBA" id="ARBA00023295"/>
    </source>
</evidence>
<reference evidence="11 12" key="1">
    <citation type="submission" date="2018-01" db="EMBL/GenBank/DDBJ databases">
        <title>Draft genome sequence of Salinispora sp. 13K206.</title>
        <authorList>
            <person name="Sahin N."/>
            <person name="Saygin H."/>
            <person name="Ay H."/>
        </authorList>
    </citation>
    <scope>NUCLEOTIDE SEQUENCE [LARGE SCALE GENOMIC DNA]</scope>
    <source>
        <strain evidence="11 12">13K206</strain>
    </source>
</reference>
<dbReference type="SUPFAM" id="SSF51445">
    <property type="entry name" value="(Trans)glycosidases"/>
    <property type="match status" value="1"/>
</dbReference>
<dbReference type="Gene3D" id="2.60.40.290">
    <property type="match status" value="1"/>
</dbReference>
<dbReference type="InterPro" id="IPR017853">
    <property type="entry name" value="GH"/>
</dbReference>
<evidence type="ECO:0000256" key="4">
    <source>
        <dbReference type="ARBA" id="ARBA00023001"/>
    </source>
</evidence>
<dbReference type="CDD" id="cd00063">
    <property type="entry name" value="FN3"/>
    <property type="match status" value="1"/>
</dbReference>
<evidence type="ECO:0000313" key="11">
    <source>
        <dbReference type="EMBL" id="PZG01518.1"/>
    </source>
</evidence>
<comment type="catalytic activity">
    <reaction evidence="1">
        <text>Endohydrolysis of (1-&gt;4)-beta-D-glucosidic linkages in cellulose, lichenin and cereal beta-D-glucans.</text>
        <dbReference type="EC" id="3.2.1.4"/>
    </reaction>
</comment>
<keyword evidence="7" id="KW-0624">Polysaccharide degradation</keyword>
<evidence type="ECO:0000256" key="8">
    <source>
        <dbReference type="SAM" id="SignalP"/>
    </source>
</evidence>
<evidence type="ECO:0000256" key="1">
    <source>
        <dbReference type="ARBA" id="ARBA00000966"/>
    </source>
</evidence>
<gene>
    <name evidence="11" type="ORF">C1I99_06840</name>
</gene>
<dbReference type="OrthoDB" id="4902692at2"/>
<dbReference type="SMART" id="SM00060">
    <property type="entry name" value="FN3"/>
    <property type="match status" value="1"/>
</dbReference>
<dbReference type="EC" id="3.2.1.4" evidence="2"/>
<dbReference type="GO" id="GO:0030245">
    <property type="term" value="P:cellulose catabolic process"/>
    <property type="evidence" value="ECO:0007669"/>
    <property type="project" value="UniProtKB-KW"/>
</dbReference>
<dbReference type="EMBL" id="POUB01000027">
    <property type="protein sequence ID" value="PZG01518.1"/>
    <property type="molecule type" value="Genomic_DNA"/>
</dbReference>
<dbReference type="SUPFAM" id="SSF49265">
    <property type="entry name" value="Fibronectin type III"/>
    <property type="match status" value="1"/>
</dbReference>
<dbReference type="Proteomes" id="UP000248749">
    <property type="component" value="Unassembled WGS sequence"/>
</dbReference>
<dbReference type="PANTHER" id="PTHR35923">
    <property type="entry name" value="MAJOR EXTRACELLULAR ENDOGLUCANASE"/>
    <property type="match status" value="1"/>
</dbReference>
<evidence type="ECO:0000256" key="3">
    <source>
        <dbReference type="ARBA" id="ARBA00022801"/>
    </source>
</evidence>
<feature type="domain" description="CBM2" evidence="10">
    <location>
        <begin position="557"/>
        <end position="660"/>
    </location>
</feature>
<dbReference type="SUPFAM" id="SSF49384">
    <property type="entry name" value="Carbohydrate-binding domain"/>
    <property type="match status" value="1"/>
</dbReference>
<sequence length="660" mass="71187">MPVSARMRAVVVAACAAVGLTAPAAALATTEPGAPARTAAAAPTPDWLHTAGNTIVDEAGNQVWLTGVNWFGFNASERVFHGLWSANIETITRQMAERGINIVRVPISTQLLLEWKAGQTVVPNVNTYVNPELTGKNNLQVFDHWLQLCEKYGLKVMLDVHSAEADNSGHVYPVWWKGTITPELFYQGWEWVTARYETNDTIVAMDIKNEPHGTPNQPPRAKWDASTDQDNFKYACETAGKRILAINPKLLILCEGIEVYPRPGETWNSPNTDPDRSPNYHYNWWGGNLRGVADHPVNLGAHQDQLVYSPHDYGPLVFEQPWFQNDFDKESLITDVWRPNWLYIHENGTAPLLVGEWGGRLGQDARQDKWMASLRDMMKEYGIHHTFWCLNPNSGDTGGLLLDDWTSWDETKYNQILKPVLWQHNNKFVGLDHQVRLGGATSTTGINLAERYAGGGGGGDTVAPTAPGQPAVSDLTATAATLTWAAATDNVGVTSYEVLRAVGSGPATVVATVSGTTYRATDLAAETTYTVSVRARDAAGNLSPTSAGRTFTTPTGGGGGNAGCAATYTVTNSWQGGFQAQIAVENTGTSATTRWQVTWTNPTGVAVSSLWNGRLTTSGGKNTVTNEPYNGALAVSASTTFGFTATGPSTAPTDLACSAS</sequence>
<evidence type="ECO:0000313" key="12">
    <source>
        <dbReference type="Proteomes" id="UP000248749"/>
    </source>
</evidence>
<keyword evidence="4" id="KW-0136">Cellulose degradation</keyword>
<dbReference type="AlphaFoldDB" id="A0A2W2DP35"/>
<dbReference type="SMART" id="SM00637">
    <property type="entry name" value="CBD_II"/>
    <property type="match status" value="1"/>
</dbReference>
<dbReference type="PANTHER" id="PTHR35923:SF2">
    <property type="entry name" value="ENDOGLUCANASE"/>
    <property type="match status" value="1"/>
</dbReference>
<keyword evidence="6" id="KW-0326">Glycosidase</keyword>
<dbReference type="PROSITE" id="PS00659">
    <property type="entry name" value="GLYCOSYL_HYDROL_F5"/>
    <property type="match status" value="1"/>
</dbReference>
<keyword evidence="5" id="KW-0119">Carbohydrate metabolism</keyword>
<name>A0A2W2DP35_9ACTN</name>
<proteinExistence type="predicted"/>
<feature type="signal peptide" evidence="8">
    <location>
        <begin position="1"/>
        <end position="28"/>
    </location>
</feature>
<dbReference type="InterPro" id="IPR012291">
    <property type="entry name" value="CBM2_carb-bd_dom_sf"/>
</dbReference>
<dbReference type="Gene3D" id="3.20.20.80">
    <property type="entry name" value="Glycosidases"/>
    <property type="match status" value="1"/>
</dbReference>
<dbReference type="InterPro" id="IPR001547">
    <property type="entry name" value="Glyco_hydro_5"/>
</dbReference>
<keyword evidence="12" id="KW-1185">Reference proteome</keyword>
<dbReference type="PROSITE" id="PS50853">
    <property type="entry name" value="FN3"/>
    <property type="match status" value="1"/>
</dbReference>
<dbReference type="Pfam" id="PF00150">
    <property type="entry name" value="Cellulase"/>
    <property type="match status" value="1"/>
</dbReference>
<dbReference type="InterPro" id="IPR018087">
    <property type="entry name" value="Glyco_hydro_5_CS"/>
</dbReference>
<protein>
    <recommendedName>
        <fullName evidence="2">cellulase</fullName>
        <ecNumber evidence="2">3.2.1.4</ecNumber>
    </recommendedName>
</protein>
<evidence type="ECO:0000259" key="10">
    <source>
        <dbReference type="PROSITE" id="PS51173"/>
    </source>
</evidence>
<keyword evidence="3" id="KW-0378">Hydrolase</keyword>
<dbReference type="InterPro" id="IPR001919">
    <property type="entry name" value="CBD2"/>
</dbReference>
<dbReference type="InterPro" id="IPR013783">
    <property type="entry name" value="Ig-like_fold"/>
</dbReference>
<comment type="caution">
    <text evidence="11">The sequence shown here is derived from an EMBL/GenBank/DDBJ whole genome shotgun (WGS) entry which is preliminary data.</text>
</comment>
<organism evidence="11 12">
    <name type="scientific">Micromonospora deserti</name>
    <dbReference type="NCBI Taxonomy" id="2070366"/>
    <lineage>
        <taxon>Bacteria</taxon>
        <taxon>Bacillati</taxon>
        <taxon>Actinomycetota</taxon>
        <taxon>Actinomycetes</taxon>
        <taxon>Micromonosporales</taxon>
        <taxon>Micromonosporaceae</taxon>
        <taxon>Micromonospora</taxon>
    </lineage>
</organism>
<evidence type="ECO:0000256" key="5">
    <source>
        <dbReference type="ARBA" id="ARBA00023277"/>
    </source>
</evidence>
<dbReference type="InterPro" id="IPR008965">
    <property type="entry name" value="CBM2/CBM3_carb-bd_dom_sf"/>
</dbReference>
<dbReference type="Gene3D" id="2.60.40.10">
    <property type="entry name" value="Immunoglobulins"/>
    <property type="match status" value="1"/>
</dbReference>
<feature type="chain" id="PRO_5016180114" description="cellulase" evidence="8">
    <location>
        <begin position="29"/>
        <end position="660"/>
    </location>
</feature>
<keyword evidence="8" id="KW-0732">Signal</keyword>
<feature type="domain" description="Fibronectin type-III" evidence="9">
    <location>
        <begin position="466"/>
        <end position="556"/>
    </location>
</feature>
<dbReference type="InterPro" id="IPR036116">
    <property type="entry name" value="FN3_sf"/>
</dbReference>
<dbReference type="PROSITE" id="PS51173">
    <property type="entry name" value="CBM2"/>
    <property type="match status" value="1"/>
</dbReference>